<gene>
    <name evidence="2" type="ORF">GTU67_14315</name>
</gene>
<evidence type="ECO:0000259" key="1">
    <source>
        <dbReference type="Pfam" id="PF00111"/>
    </source>
</evidence>
<feature type="domain" description="2Fe-2S ferredoxin-type" evidence="1">
    <location>
        <begin position="24"/>
        <end position="69"/>
    </location>
</feature>
<name>A0A842HUI0_9BURK</name>
<dbReference type="PROSITE" id="PS00197">
    <property type="entry name" value="2FE2S_FER_1"/>
    <property type="match status" value="1"/>
</dbReference>
<keyword evidence="3" id="KW-1185">Reference proteome</keyword>
<evidence type="ECO:0000313" key="3">
    <source>
        <dbReference type="Proteomes" id="UP000545386"/>
    </source>
</evidence>
<dbReference type="CDD" id="cd00207">
    <property type="entry name" value="fer2"/>
    <property type="match status" value="1"/>
</dbReference>
<organism evidence="2 3">
    <name type="scientific">Pusillimonas minor</name>
    <dbReference type="NCBI Taxonomy" id="2697024"/>
    <lineage>
        <taxon>Bacteria</taxon>
        <taxon>Pseudomonadati</taxon>
        <taxon>Pseudomonadota</taxon>
        <taxon>Betaproteobacteria</taxon>
        <taxon>Burkholderiales</taxon>
        <taxon>Alcaligenaceae</taxon>
        <taxon>Pusillimonas</taxon>
    </lineage>
</organism>
<dbReference type="InterPro" id="IPR036010">
    <property type="entry name" value="2Fe-2S_ferredoxin-like_sf"/>
</dbReference>
<dbReference type="InterPro" id="IPR001041">
    <property type="entry name" value="2Fe-2S_ferredoxin-type"/>
</dbReference>
<accession>A0A842HUI0</accession>
<dbReference type="Pfam" id="PF00111">
    <property type="entry name" value="Fer2"/>
    <property type="match status" value="1"/>
</dbReference>
<dbReference type="GO" id="GO:0051537">
    <property type="term" value="F:2 iron, 2 sulfur cluster binding"/>
    <property type="evidence" value="ECO:0007669"/>
    <property type="project" value="InterPro"/>
</dbReference>
<dbReference type="SUPFAM" id="SSF54292">
    <property type="entry name" value="2Fe-2S ferredoxin-like"/>
    <property type="match status" value="1"/>
</dbReference>
<protein>
    <submittedName>
        <fullName evidence="2">2Fe-2S iron-sulfur cluster binding domain-containing protein</fullName>
    </submittedName>
</protein>
<dbReference type="RefSeq" id="WP_185780714.1">
    <property type="nucleotide sequence ID" value="NZ_JACJUU010000019.1"/>
</dbReference>
<comment type="caution">
    <text evidence="2">The sequence shown here is derived from an EMBL/GenBank/DDBJ whole genome shotgun (WGS) entry which is preliminary data.</text>
</comment>
<sequence>MKSLPAIDSGAGATNCRHAIRLLQTGEAYVCSSAETLLQGMARIGKKGIPAGCLNGGCGVCKVVIRCGREYPSFCGRGGLTTLSPSLREPFAEHDGKLIHG</sequence>
<evidence type="ECO:0000313" key="2">
    <source>
        <dbReference type="EMBL" id="MBC2771080.1"/>
    </source>
</evidence>
<reference evidence="2 3" key="1">
    <citation type="submission" date="2020-08" db="EMBL/GenBank/DDBJ databases">
        <title>Paraeoetvoesia sp. YC-7-48 draft genome sequence.</title>
        <authorList>
            <person name="Yao L."/>
        </authorList>
    </citation>
    <scope>NUCLEOTIDE SEQUENCE [LARGE SCALE GENOMIC DNA]</scope>
    <source>
        <strain evidence="3">YC-7-48</strain>
    </source>
</reference>
<dbReference type="AlphaFoldDB" id="A0A842HUI0"/>
<proteinExistence type="predicted"/>
<dbReference type="Proteomes" id="UP000545386">
    <property type="component" value="Unassembled WGS sequence"/>
</dbReference>
<dbReference type="InterPro" id="IPR012675">
    <property type="entry name" value="Beta-grasp_dom_sf"/>
</dbReference>
<dbReference type="Gene3D" id="3.10.20.30">
    <property type="match status" value="1"/>
</dbReference>
<dbReference type="EMBL" id="JACJUU010000019">
    <property type="protein sequence ID" value="MBC2771080.1"/>
    <property type="molecule type" value="Genomic_DNA"/>
</dbReference>
<dbReference type="InterPro" id="IPR006058">
    <property type="entry name" value="2Fe2S_fd_BS"/>
</dbReference>